<dbReference type="Proteomes" id="UP000193925">
    <property type="component" value="Chromosome AFERRI"/>
</dbReference>
<name>A0ABY1MRW9_9PROT</name>
<proteinExistence type="predicted"/>
<dbReference type="EMBL" id="LT841305">
    <property type="protein sequence ID" value="SMH66303.1"/>
    <property type="molecule type" value="Genomic_DNA"/>
</dbReference>
<organism evidence="2 3">
    <name type="scientific">Acidithiobacillus ferrivorans</name>
    <dbReference type="NCBI Taxonomy" id="160808"/>
    <lineage>
        <taxon>Bacteria</taxon>
        <taxon>Pseudomonadati</taxon>
        <taxon>Pseudomonadota</taxon>
        <taxon>Acidithiobacillia</taxon>
        <taxon>Acidithiobacillales</taxon>
        <taxon>Acidithiobacillaceae</taxon>
        <taxon>Acidithiobacillus</taxon>
    </lineage>
</organism>
<feature type="compositionally biased region" description="Gly residues" evidence="1">
    <location>
        <begin position="66"/>
        <end position="75"/>
    </location>
</feature>
<sequence>MGGGQHVKILTALILDERLLQFSLALDDIDEIVHNPSLTAHDQVEVAQPYVEVDNDGAMAAQGEAAGKGGTGGGFADPTLSGSDDNDFGHGSFLQDL</sequence>
<reference evidence="2 3" key="1">
    <citation type="submission" date="2017-03" db="EMBL/GenBank/DDBJ databases">
        <authorList>
            <person name="Regsiter A."/>
            <person name="William W."/>
        </authorList>
    </citation>
    <scope>NUCLEOTIDE SEQUENCE [LARGE SCALE GENOMIC DNA]</scope>
    <source>
        <strain evidence="2">PRJEB5721</strain>
    </source>
</reference>
<keyword evidence="3" id="KW-1185">Reference proteome</keyword>
<gene>
    <name evidence="2" type="ORF">AFERRI_30033</name>
</gene>
<protein>
    <submittedName>
        <fullName evidence="2">Uncharacterized protein</fullName>
    </submittedName>
</protein>
<feature type="region of interest" description="Disordered" evidence="1">
    <location>
        <begin position="61"/>
        <end position="97"/>
    </location>
</feature>
<accession>A0ABY1MRW9</accession>
<evidence type="ECO:0000256" key="1">
    <source>
        <dbReference type="SAM" id="MobiDB-lite"/>
    </source>
</evidence>
<evidence type="ECO:0000313" key="3">
    <source>
        <dbReference type="Proteomes" id="UP000193925"/>
    </source>
</evidence>
<evidence type="ECO:0000313" key="2">
    <source>
        <dbReference type="EMBL" id="SMH66303.1"/>
    </source>
</evidence>